<gene>
    <name evidence="1" type="ORF">AAA083_14915</name>
</gene>
<organism evidence="1 2">
    <name type="scientific">Raoultibacter massiliensis</name>
    <dbReference type="NCBI Taxonomy" id="1852371"/>
    <lineage>
        <taxon>Bacteria</taxon>
        <taxon>Bacillati</taxon>
        <taxon>Actinomycetota</taxon>
        <taxon>Coriobacteriia</taxon>
        <taxon>Eggerthellales</taxon>
        <taxon>Eggerthellaceae</taxon>
        <taxon>Raoultibacter</taxon>
    </lineage>
</organism>
<name>A0ABV1JGQ5_9ACTN</name>
<dbReference type="EMBL" id="JBBNOP010000021">
    <property type="protein sequence ID" value="MEQ3364269.1"/>
    <property type="molecule type" value="Genomic_DNA"/>
</dbReference>
<keyword evidence="2" id="KW-1185">Reference proteome</keyword>
<evidence type="ECO:0008006" key="3">
    <source>
        <dbReference type="Google" id="ProtNLM"/>
    </source>
</evidence>
<comment type="caution">
    <text evidence="1">The sequence shown here is derived from an EMBL/GenBank/DDBJ whole genome shotgun (WGS) entry which is preliminary data.</text>
</comment>
<evidence type="ECO:0000313" key="1">
    <source>
        <dbReference type="EMBL" id="MEQ3364269.1"/>
    </source>
</evidence>
<dbReference type="RefSeq" id="WP_349227972.1">
    <property type="nucleotide sequence ID" value="NZ_JBBNOP010000021.1"/>
</dbReference>
<evidence type="ECO:0000313" key="2">
    <source>
        <dbReference type="Proteomes" id="UP001487305"/>
    </source>
</evidence>
<dbReference type="Pfam" id="PF21983">
    <property type="entry name" value="NikA-like"/>
    <property type="match status" value="1"/>
</dbReference>
<accession>A0ABV1JGQ5</accession>
<dbReference type="Proteomes" id="UP001487305">
    <property type="component" value="Unassembled WGS sequence"/>
</dbReference>
<reference evidence="1 2" key="1">
    <citation type="submission" date="2024-04" db="EMBL/GenBank/DDBJ databases">
        <title>Human intestinal bacterial collection.</title>
        <authorList>
            <person name="Pauvert C."/>
            <person name="Hitch T.C.A."/>
            <person name="Clavel T."/>
        </authorList>
    </citation>
    <scope>NUCLEOTIDE SEQUENCE [LARGE SCALE GENOMIC DNA]</scope>
    <source>
        <strain evidence="1 2">CLA-KB-H42</strain>
    </source>
</reference>
<sequence length="138" mass="15629">MDKKQNRTSDFHIRMTAEEKANLEAMAESVGMTRSELIRLLAKLPAPTIEEGNIHLVAIDRGSIARIHREMRKFGTNLNQATHALNSINYYLGNGSLKYDYLDFAVPEIKQQLEHVGKQQETLQKSISALESAVFVSW</sequence>
<protein>
    <recommendedName>
        <fullName evidence="3">Mobilization protein</fullName>
    </recommendedName>
</protein>
<dbReference type="InterPro" id="IPR053842">
    <property type="entry name" value="NikA-like"/>
</dbReference>
<proteinExistence type="predicted"/>